<dbReference type="eggNOG" id="ENOG5033URR">
    <property type="taxonomic scope" value="Bacteria"/>
</dbReference>
<dbReference type="Proteomes" id="UP000018439">
    <property type="component" value="Chromosome"/>
</dbReference>
<gene>
    <name evidence="2" type="ORF">Bcop_0301</name>
</gene>
<evidence type="ECO:0000313" key="3">
    <source>
        <dbReference type="Proteomes" id="UP000018439"/>
    </source>
</evidence>
<dbReference type="EMBL" id="CM001167">
    <property type="protein sequence ID" value="EGJ70520.1"/>
    <property type="molecule type" value="Genomic_DNA"/>
</dbReference>
<keyword evidence="3" id="KW-1185">Reference proteome</keyword>
<name>F3ZQE2_9BACE</name>
<dbReference type="AlphaFoldDB" id="F3ZQE2"/>
<organism evidence="2 3">
    <name type="scientific">Bacteroides coprosuis DSM 18011</name>
    <dbReference type="NCBI Taxonomy" id="679937"/>
    <lineage>
        <taxon>Bacteria</taxon>
        <taxon>Pseudomonadati</taxon>
        <taxon>Bacteroidota</taxon>
        <taxon>Bacteroidia</taxon>
        <taxon>Bacteroidales</taxon>
        <taxon>Bacteroidaceae</taxon>
        <taxon>Bacteroides</taxon>
    </lineage>
</organism>
<reference evidence="2 3" key="1">
    <citation type="journal article" date="2011" name="Stand. Genomic Sci.">
        <title>Non-contiguous finished genome sequence of Bacteroides coprosuis type strain (PC139).</title>
        <authorList>
            <person name="Land M."/>
            <person name="Held B."/>
            <person name="Gronow S."/>
            <person name="Abt B."/>
            <person name="Lucas S."/>
            <person name="Del Rio T.G."/>
            <person name="Nolan M."/>
            <person name="Tice H."/>
            <person name="Cheng J.F."/>
            <person name="Pitluck S."/>
            <person name="Liolios K."/>
            <person name="Pagani I."/>
            <person name="Ivanova N."/>
            <person name="Mavromatis K."/>
            <person name="Mikhailova N."/>
            <person name="Pati A."/>
            <person name="Tapia R."/>
            <person name="Han C."/>
            <person name="Goodwin L."/>
            <person name="Chen A."/>
            <person name="Palaniappan K."/>
            <person name="Hauser L."/>
            <person name="Brambilla E.M."/>
            <person name="Rohde M."/>
            <person name="Goker M."/>
            <person name="Detter J.C."/>
            <person name="Woyke T."/>
            <person name="Bristow J."/>
            <person name="Eisen J.A."/>
            <person name="Markowitz V."/>
            <person name="Hugenholtz P."/>
            <person name="Kyrpides N.C."/>
            <person name="Klenk H.P."/>
            <person name="Lapidus A."/>
        </authorList>
    </citation>
    <scope>NUCLEOTIDE SEQUENCE [LARGE SCALE GENOMIC DNA]</scope>
    <source>
        <strain evidence="2 3">DSM 18011</strain>
    </source>
</reference>
<keyword evidence="1" id="KW-1133">Transmembrane helix</keyword>
<evidence type="ECO:0000256" key="1">
    <source>
        <dbReference type="SAM" id="Phobius"/>
    </source>
</evidence>
<dbReference type="OrthoDB" id="1046515at2"/>
<dbReference type="HOGENOM" id="CLU_158439_0_0_10"/>
<keyword evidence="1" id="KW-0472">Membrane</keyword>
<accession>F3ZQE2</accession>
<protein>
    <recommendedName>
        <fullName evidence="4">Transmembrane protein</fullName>
    </recommendedName>
</protein>
<keyword evidence="1" id="KW-0812">Transmembrane</keyword>
<evidence type="ECO:0000313" key="2">
    <source>
        <dbReference type="EMBL" id="EGJ70520.1"/>
    </source>
</evidence>
<feature type="transmembrane region" description="Helical" evidence="1">
    <location>
        <begin position="12"/>
        <end position="34"/>
    </location>
</feature>
<proteinExistence type="predicted"/>
<evidence type="ECO:0008006" key="4">
    <source>
        <dbReference type="Google" id="ProtNLM"/>
    </source>
</evidence>
<sequence>MSKHLNTNKQFMIGNGMLAFAVIFIVVIFIYMSLRLNSKNEETFEGIYEITLSEGFLNEMTEIHLNDSILFHDVVIKEPMKLEIHQFASQNALLFVDQETNGISIFNLSDKGGNYKFKKDIHSNKVTLLNN</sequence>